<organism evidence="2 3">
    <name type="scientific">Geofilum rubicundum JCM 15548</name>
    <dbReference type="NCBI Taxonomy" id="1236989"/>
    <lineage>
        <taxon>Bacteria</taxon>
        <taxon>Pseudomonadati</taxon>
        <taxon>Bacteroidota</taxon>
        <taxon>Bacteroidia</taxon>
        <taxon>Marinilabiliales</taxon>
        <taxon>Marinilabiliaceae</taxon>
        <taxon>Geofilum</taxon>
    </lineage>
</organism>
<sequence length="86" mass="9582">MRQSSITIDIPSDLLLALNSDEVELKQNIKISLAIHLYQQEKLTIGKSAQLAGLSRLEFDKLLANNKIPISLLGIKDIENDVNKLL</sequence>
<dbReference type="Proteomes" id="UP000032900">
    <property type="component" value="Unassembled WGS sequence"/>
</dbReference>
<reference evidence="2 3" key="1">
    <citation type="journal article" date="2015" name="Microbes Environ.">
        <title>Distribution and evolution of nitrogen fixation genes in the phylum bacteroidetes.</title>
        <authorList>
            <person name="Inoue J."/>
            <person name="Oshima K."/>
            <person name="Suda W."/>
            <person name="Sakamoto M."/>
            <person name="Iino T."/>
            <person name="Noda S."/>
            <person name="Hongoh Y."/>
            <person name="Hattori M."/>
            <person name="Ohkuma M."/>
        </authorList>
    </citation>
    <scope>NUCLEOTIDE SEQUENCE [LARGE SCALE GENOMIC DNA]</scope>
    <source>
        <strain evidence="2">JCM 15548</strain>
    </source>
</reference>
<evidence type="ECO:0000313" key="3">
    <source>
        <dbReference type="Proteomes" id="UP000032900"/>
    </source>
</evidence>
<protein>
    <submittedName>
        <fullName evidence="2">Uncharacterized protein</fullName>
    </submittedName>
</protein>
<dbReference type="InterPro" id="IPR052264">
    <property type="entry name" value="UPF0175_domain"/>
</dbReference>
<dbReference type="InterPro" id="IPR005368">
    <property type="entry name" value="UPF0175"/>
</dbReference>
<dbReference type="Pfam" id="PF03683">
    <property type="entry name" value="UPF0175"/>
    <property type="match status" value="1"/>
</dbReference>
<dbReference type="EMBL" id="BAZW01000106">
    <property type="protein sequence ID" value="GAO27817.1"/>
    <property type="molecule type" value="Genomic_DNA"/>
</dbReference>
<evidence type="ECO:0000313" key="2">
    <source>
        <dbReference type="EMBL" id="GAO27817.1"/>
    </source>
</evidence>
<accession>A0A0E9LQC5</accession>
<comment type="caution">
    <text evidence="2">The sequence shown here is derived from an EMBL/GenBank/DDBJ whole genome shotgun (WGS) entry which is preliminary data.</text>
</comment>
<dbReference type="PANTHER" id="PTHR37525:SF1">
    <property type="entry name" value="UPF0175 PROTEIN SSL1255"/>
    <property type="match status" value="1"/>
</dbReference>
<keyword evidence="3" id="KW-1185">Reference proteome</keyword>
<evidence type="ECO:0000256" key="1">
    <source>
        <dbReference type="ARBA" id="ARBA00005651"/>
    </source>
</evidence>
<dbReference type="RefSeq" id="WP_062128896.1">
    <property type="nucleotide sequence ID" value="NZ_BAZW01000106.1"/>
</dbReference>
<proteinExistence type="inferred from homology"/>
<dbReference type="OrthoDB" id="1122111at2"/>
<dbReference type="STRING" id="1236989.JCM15548_14672"/>
<dbReference type="PANTHER" id="PTHR37525">
    <property type="entry name" value="UPF0175 PROTEIN SSL1255"/>
    <property type="match status" value="1"/>
</dbReference>
<comment type="similarity">
    <text evidence="1">Belongs to the UPF0175 family.</text>
</comment>
<name>A0A0E9LQC5_9BACT</name>
<dbReference type="AlphaFoldDB" id="A0A0E9LQC5"/>
<gene>
    <name evidence="2" type="ORF">JCM15548_14672</name>
</gene>